<dbReference type="EnsemblPlants" id="Ma05_t09190.1">
    <property type="protein sequence ID" value="Ma05_p09190.1"/>
    <property type="gene ID" value="Ma05_g09190"/>
</dbReference>
<dbReference type="EMBL" id="HG996470">
    <property type="protein sequence ID" value="CAG1837972.1"/>
    <property type="molecule type" value="Genomic_DNA"/>
</dbReference>
<dbReference type="AlphaFoldDB" id="A0A804J2K2"/>
<gene>
    <name evidence="1" type="ORF">GSMUA_261490.1</name>
</gene>
<evidence type="ECO:0000313" key="2">
    <source>
        <dbReference type="EnsemblPlants" id="Ma05_p09190.1"/>
    </source>
</evidence>
<organism evidence="2 3">
    <name type="scientific">Musa acuminata subsp. malaccensis</name>
    <name type="common">Wild banana</name>
    <name type="synonym">Musa malaccensis</name>
    <dbReference type="NCBI Taxonomy" id="214687"/>
    <lineage>
        <taxon>Eukaryota</taxon>
        <taxon>Viridiplantae</taxon>
        <taxon>Streptophyta</taxon>
        <taxon>Embryophyta</taxon>
        <taxon>Tracheophyta</taxon>
        <taxon>Spermatophyta</taxon>
        <taxon>Magnoliopsida</taxon>
        <taxon>Liliopsida</taxon>
        <taxon>Zingiberales</taxon>
        <taxon>Musaceae</taxon>
        <taxon>Musa</taxon>
    </lineage>
</organism>
<dbReference type="Proteomes" id="UP000012960">
    <property type="component" value="Unplaced"/>
</dbReference>
<reference evidence="2" key="2">
    <citation type="submission" date="2021-05" db="UniProtKB">
        <authorList>
            <consortium name="EnsemblPlants"/>
        </authorList>
    </citation>
    <scope>IDENTIFICATION</scope>
    <source>
        <strain evidence="2">subsp. malaccensis</strain>
    </source>
</reference>
<protein>
    <submittedName>
        <fullName evidence="1">(wild Malaysian banana) hypothetical protein</fullName>
    </submittedName>
</protein>
<keyword evidence="3" id="KW-1185">Reference proteome</keyword>
<evidence type="ECO:0000313" key="3">
    <source>
        <dbReference type="Proteomes" id="UP000012960"/>
    </source>
</evidence>
<proteinExistence type="predicted"/>
<sequence length="37" mass="4218">MSSTKHKGLRKHQENVHPLKASISKRLICDSFLNIVT</sequence>
<accession>A0A804J2K2</accession>
<dbReference type="Gramene" id="Ma05_t09190.1">
    <property type="protein sequence ID" value="Ma05_p09190.1"/>
    <property type="gene ID" value="Ma05_g09190"/>
</dbReference>
<evidence type="ECO:0000313" key="1">
    <source>
        <dbReference type="EMBL" id="CAG1837972.1"/>
    </source>
</evidence>
<name>A0A804J2K2_MUSAM</name>
<dbReference type="InParanoid" id="A0A804J2K2"/>
<reference evidence="1" key="1">
    <citation type="submission" date="2021-03" db="EMBL/GenBank/DDBJ databases">
        <authorList>
            <consortium name="Genoscope - CEA"/>
            <person name="William W."/>
        </authorList>
    </citation>
    <scope>NUCLEOTIDE SEQUENCE</scope>
    <source>
        <strain evidence="1">Doubled-haploid Pahang</strain>
    </source>
</reference>